<evidence type="ECO:0000256" key="1">
    <source>
        <dbReference type="ARBA" id="ARBA00022723"/>
    </source>
</evidence>
<keyword evidence="4" id="KW-1185">Reference proteome</keyword>
<dbReference type="PANTHER" id="PTHR43462:SF1">
    <property type="entry name" value="ALANYL-TRNA EDITING PROTEIN AARSD1"/>
    <property type="match status" value="1"/>
</dbReference>
<proteinExistence type="predicted"/>
<dbReference type="GO" id="GO:0002196">
    <property type="term" value="F:Ser-tRNA(Ala) deacylase activity"/>
    <property type="evidence" value="ECO:0007669"/>
    <property type="project" value="TreeGrafter"/>
</dbReference>
<protein>
    <recommendedName>
        <fullName evidence="5">Cytoplasmic protein</fullName>
    </recommendedName>
</protein>
<dbReference type="GeneID" id="92183813"/>
<dbReference type="InterPro" id="IPR009000">
    <property type="entry name" value="Transl_B-barrel_sf"/>
</dbReference>
<evidence type="ECO:0000313" key="3">
    <source>
        <dbReference type="EMBL" id="KAK8844706.1"/>
    </source>
</evidence>
<dbReference type="RefSeq" id="XP_066799930.1">
    <property type="nucleotide sequence ID" value="XM_066949636.1"/>
</dbReference>
<comment type="caution">
    <text evidence="3">The sequence shown here is derived from an EMBL/GenBank/DDBJ whole genome shotgun (WGS) entry which is preliminary data.</text>
</comment>
<name>A0AAW0YTG4_9TREE</name>
<evidence type="ECO:0000256" key="2">
    <source>
        <dbReference type="ARBA" id="ARBA00022833"/>
    </source>
</evidence>
<dbReference type="SUPFAM" id="SSF55186">
    <property type="entry name" value="ThrRS/AlaRS common domain"/>
    <property type="match status" value="1"/>
</dbReference>
<dbReference type="Proteomes" id="UP001388673">
    <property type="component" value="Unassembled WGS sequence"/>
</dbReference>
<dbReference type="InterPro" id="IPR018163">
    <property type="entry name" value="Thr/Ala-tRNA-synth_IIc_edit"/>
</dbReference>
<dbReference type="KEGG" id="kne:92183813"/>
<dbReference type="InterPro" id="IPR051335">
    <property type="entry name" value="Alanyl-tRNA_Editing_Enzymes"/>
</dbReference>
<evidence type="ECO:0008006" key="5">
    <source>
        <dbReference type="Google" id="ProtNLM"/>
    </source>
</evidence>
<accession>A0AAW0YTG4</accession>
<dbReference type="EMBL" id="JBCAWK010000013">
    <property type="protein sequence ID" value="KAK8844706.1"/>
    <property type="molecule type" value="Genomic_DNA"/>
</dbReference>
<dbReference type="GO" id="GO:0046872">
    <property type="term" value="F:metal ion binding"/>
    <property type="evidence" value="ECO:0007669"/>
    <property type="project" value="UniProtKB-KW"/>
</dbReference>
<evidence type="ECO:0000313" key="4">
    <source>
        <dbReference type="Proteomes" id="UP001388673"/>
    </source>
</evidence>
<dbReference type="Gene3D" id="2.40.30.130">
    <property type="match status" value="1"/>
</dbReference>
<dbReference type="Gene3D" id="3.30.980.10">
    <property type="entry name" value="Threonyl-trna Synthetase, Chain A, domain 2"/>
    <property type="match status" value="1"/>
</dbReference>
<dbReference type="SUPFAM" id="SSF50447">
    <property type="entry name" value="Translation proteins"/>
    <property type="match status" value="1"/>
</dbReference>
<dbReference type="PANTHER" id="PTHR43462">
    <property type="entry name" value="ALANYL-TRNA EDITING PROTEIN"/>
    <property type="match status" value="1"/>
</dbReference>
<dbReference type="AlphaFoldDB" id="A0AAW0YTG4"/>
<keyword evidence="2" id="KW-0862">Zinc</keyword>
<organism evidence="3 4">
    <name type="scientific">Kwoniella newhampshirensis</name>
    <dbReference type="NCBI Taxonomy" id="1651941"/>
    <lineage>
        <taxon>Eukaryota</taxon>
        <taxon>Fungi</taxon>
        <taxon>Dikarya</taxon>
        <taxon>Basidiomycota</taxon>
        <taxon>Agaricomycotina</taxon>
        <taxon>Tremellomycetes</taxon>
        <taxon>Tremellales</taxon>
        <taxon>Cryptococcaceae</taxon>
        <taxon>Kwoniella</taxon>
    </lineage>
</organism>
<dbReference type="GO" id="GO:0000166">
    <property type="term" value="F:nucleotide binding"/>
    <property type="evidence" value="ECO:0007669"/>
    <property type="project" value="InterPro"/>
</dbReference>
<sequence length="515" mass="56535">MTYTLDPPLPASATPKDYTRFHFDTSQVPPKRIVGLLACQRDPLLRSLRTTVHAVREAQIRAPPIPKGKAGIKKKPAAPVVVNGDGLGEKKEEKGKLWEVELVDTVIFPEGGGQPFDTGLIHLLDPNGDKRISTFVVEGCLRKQLDSVHLVRVPDGVTGDWEGKEVEVEVDWDRRMDQMSIHSSQHLLSAVLDVAPFNLNTLSWSMHAYPSLETPYVELSRALTQAEAIAAEKRCMDLIAEAKKVWIDVSIQGGEIGHSGEMDERNVGVIPKDYNGGVIRHVNIQDTDRNACCGTQYPSLSYLGLIHVIPPTTTSTSATKLYFTAGPRAVRYLQAASRTLTTAAQVVGSGRADLVEKLERTEVQRKEAVDATRSLKGEVAKFVGEMAVREGKGSEGKGIVWIKREEKSTHDFEFLGGISTIYLQSFGPEGDKVKPLIITTSSPPMSVTPTLLMIQSTDQDLAKEVNERLKKALEGRVKGGGAKGRYMSKVEGKWGKAENILIEELVKELRGKVEV</sequence>
<gene>
    <name evidence="3" type="ORF">IAR55_006555</name>
</gene>
<reference evidence="3 4" key="1">
    <citation type="journal article" date="2024" name="bioRxiv">
        <title>Comparative genomics of Cryptococcus and Kwoniella reveals pathogenesis evolution and contrasting karyotype dynamics via intercentromeric recombination or chromosome fusion.</title>
        <authorList>
            <person name="Coelho M.A."/>
            <person name="David-Palma M."/>
            <person name="Shea T."/>
            <person name="Bowers K."/>
            <person name="McGinley-Smith S."/>
            <person name="Mohammad A.W."/>
            <person name="Gnirke A."/>
            <person name="Yurkov A.M."/>
            <person name="Nowrousian M."/>
            <person name="Sun S."/>
            <person name="Cuomo C.A."/>
            <person name="Heitman J."/>
        </authorList>
    </citation>
    <scope>NUCLEOTIDE SEQUENCE [LARGE SCALE GENOMIC DNA]</scope>
    <source>
        <strain evidence="3 4">CBS 13917</strain>
    </source>
</reference>
<keyword evidence="1" id="KW-0479">Metal-binding</keyword>